<dbReference type="GO" id="GO:0019760">
    <property type="term" value="P:glucosinolate metabolic process"/>
    <property type="evidence" value="ECO:0007669"/>
    <property type="project" value="UniProtKB-ARBA"/>
</dbReference>
<evidence type="ECO:0000313" key="4">
    <source>
        <dbReference type="EMBL" id="KAF4124323.1"/>
    </source>
</evidence>
<dbReference type="PANTHER" id="PTHR47435:SF4">
    <property type="entry name" value="KELCH REPEAT PROTEIN (AFU_ORTHOLOGUE AFUA_5G12780)"/>
    <property type="match status" value="1"/>
</dbReference>
<evidence type="ECO:0000313" key="5">
    <source>
        <dbReference type="Proteomes" id="UP000749293"/>
    </source>
</evidence>
<dbReference type="RefSeq" id="XP_035322975.1">
    <property type="nucleotide sequence ID" value="XM_035466963.1"/>
</dbReference>
<dbReference type="PANTHER" id="PTHR47435">
    <property type="entry name" value="KELCH REPEAT PROTEIN (AFU_ORTHOLOGUE AFUA_5G12780)"/>
    <property type="match status" value="1"/>
</dbReference>
<dbReference type="InterPro" id="IPR006652">
    <property type="entry name" value="Kelch_1"/>
</dbReference>
<organism evidence="4 5">
    <name type="scientific">Geosmithia morbida</name>
    <dbReference type="NCBI Taxonomy" id="1094350"/>
    <lineage>
        <taxon>Eukaryota</taxon>
        <taxon>Fungi</taxon>
        <taxon>Dikarya</taxon>
        <taxon>Ascomycota</taxon>
        <taxon>Pezizomycotina</taxon>
        <taxon>Sordariomycetes</taxon>
        <taxon>Hypocreomycetidae</taxon>
        <taxon>Hypocreales</taxon>
        <taxon>Bionectriaceae</taxon>
        <taxon>Geosmithia</taxon>
    </lineage>
</organism>
<feature type="compositionally biased region" description="Basic and acidic residues" evidence="3">
    <location>
        <begin position="159"/>
        <end position="173"/>
    </location>
</feature>
<keyword evidence="1" id="KW-0677">Repeat</keyword>
<name>A0A9P5D1U7_9HYPO</name>
<dbReference type="Proteomes" id="UP000749293">
    <property type="component" value="Unassembled WGS sequence"/>
</dbReference>
<dbReference type="Pfam" id="PF01344">
    <property type="entry name" value="Kelch_1"/>
    <property type="match status" value="1"/>
</dbReference>
<sequence>MESESNLSMIRRRTSDMLQSARDGVPAMPAMSAMPSKMPQLPAMPQWPSWKLGKGKEATMTGTWEPISLPPLPRSSHTVNVISGSAYIFGGEINPREPVDNDMHVVTLPWGSAGSDYFKVKAVAQELDEPEAQFEAKTEDRNSTPASQAGSDAEEKDANDEKDMDEVSLKDEDAVSSASASTESKGKEKEPPASEVKETADANVPAPRVGHATATIGSRIFMFGGRGGPDMKPLDEAGRVWVFDTRSHTWSHLDPVPAVKGGTIIPHPSARSYHCATATDRPRDFAKPIPPPPRNWRERIVGDTSKTGIPQNPIVGNVAEEAVDEESDGYGTFLIHGGCLKNGERTSDIWAFDVHTRTWRPFLSAPGPARGGTAICISQSRLFRFGGYDGEKELGGQIDFLHLEVEMFDDKVSRGEVAIRPRGSWQSILQDNLAASPTEIPVELSQQWPSARSVSSLHALTTGGGREYLVVAMGEGAPSSDGHEGAGKFHGDVWAFQVPQLGMSAASLTDAMWQAMGRKTGGGKWQRVVTMPYDEDTFEEPQPRGWLASAVIEDLGESAIFIWGGLNEQNERLGDGWILRLD</sequence>
<protein>
    <submittedName>
        <fullName evidence="4">Kelch motif</fullName>
    </submittedName>
</protein>
<keyword evidence="2" id="KW-0408">Iron</keyword>
<accession>A0A9P5D1U7</accession>
<feature type="region of interest" description="Disordered" evidence="3">
    <location>
        <begin position="131"/>
        <end position="209"/>
    </location>
</feature>
<reference evidence="4" key="1">
    <citation type="submission" date="2020-03" db="EMBL/GenBank/DDBJ databases">
        <title>Site-based positive gene gene selection in Geosmithia morbida across the United States reveals a broad range of putative effectors and factors for local host and environmental adapation.</title>
        <authorList>
            <person name="Onufrak A."/>
            <person name="Murdoch R.W."/>
            <person name="Gazis R."/>
            <person name="Huff M."/>
            <person name="Staton M."/>
            <person name="Klingeman W."/>
            <person name="Hadziabdic D."/>
        </authorList>
    </citation>
    <scope>NUCLEOTIDE SEQUENCE</scope>
    <source>
        <strain evidence="4">1262</strain>
    </source>
</reference>
<dbReference type="SUPFAM" id="SSF117281">
    <property type="entry name" value="Kelch motif"/>
    <property type="match status" value="2"/>
</dbReference>
<dbReference type="Gene3D" id="2.120.10.80">
    <property type="entry name" value="Kelch-type beta propeller"/>
    <property type="match status" value="3"/>
</dbReference>
<evidence type="ECO:0000256" key="1">
    <source>
        <dbReference type="ARBA" id="ARBA00022737"/>
    </source>
</evidence>
<gene>
    <name evidence="4" type="ORF">GMORB2_4989</name>
</gene>
<feature type="compositionally biased region" description="Basic and acidic residues" evidence="3">
    <location>
        <begin position="184"/>
        <end position="200"/>
    </location>
</feature>
<dbReference type="AlphaFoldDB" id="A0A9P5D1U7"/>
<dbReference type="EMBL" id="JAANYQ010000004">
    <property type="protein sequence ID" value="KAF4124323.1"/>
    <property type="molecule type" value="Genomic_DNA"/>
</dbReference>
<evidence type="ECO:0000256" key="2">
    <source>
        <dbReference type="ARBA" id="ARBA00023004"/>
    </source>
</evidence>
<comment type="caution">
    <text evidence="4">The sequence shown here is derived from an EMBL/GenBank/DDBJ whole genome shotgun (WGS) entry which is preliminary data.</text>
</comment>
<dbReference type="InterPro" id="IPR015915">
    <property type="entry name" value="Kelch-typ_b-propeller"/>
</dbReference>
<proteinExistence type="predicted"/>
<keyword evidence="5" id="KW-1185">Reference proteome</keyword>
<dbReference type="OrthoDB" id="10250130at2759"/>
<evidence type="ECO:0000256" key="3">
    <source>
        <dbReference type="SAM" id="MobiDB-lite"/>
    </source>
</evidence>
<dbReference type="GeneID" id="55971217"/>